<sequence length="542" mass="61825">MEVSVAIIRLRPSPIGTESGFLAPNNYEVLVSSASDRKLSRSLLRCRTQRGEDSVEAAMRCIRRLNNSLPARAVPIPLCDSMPGTSSASQFRHQQQFQLQCSPLVCVPLLGKYPNVDKISIDDPTGTQRLQFCNLAKLVNESFNSDPTIDSQSRQMLIRIEEWLSEEQRRDILFINSLFAMPNPSMRIRICVHNPAYHPRLAYFCHSVLDKSGKPELQQKSSELEEAVKKSNTVRARMIEMEKYDKYQINPIFGVFTSYKRRLMAPEYYVKGRKAIRKRSPTQQRSPTEFWEQQFPLHKYAFDGDHEKIRDLLNQGYNPNELDNDFWTPLHYCAFYNRFEACQVLMTHSKTSVNAVNKTGHTALHFAALNGHYFLVELILSHQFVDTNIEDANGMTALDLCDKVPKPDWQDAAFLLRSCQLRPTKLEVQIIGGSALQVEVADIREATAGELRDSVLATEGMTQAAGRIFAIWISSKRLSLQLKAEQKVNVHLEKWPEHLEKWGDPPTGDPITSDEADQARIILRRDARTLLGDEQALVSYLR</sequence>
<dbReference type="Proteomes" id="UP001201812">
    <property type="component" value="Unassembled WGS sequence"/>
</dbReference>
<comment type="caution">
    <text evidence="2">The sequence shown here is derived from an EMBL/GenBank/DDBJ whole genome shotgun (WGS) entry which is preliminary data.</text>
</comment>
<dbReference type="InterPro" id="IPR036770">
    <property type="entry name" value="Ankyrin_rpt-contain_sf"/>
</dbReference>
<evidence type="ECO:0000256" key="1">
    <source>
        <dbReference type="PROSITE-ProRule" id="PRU00023"/>
    </source>
</evidence>
<keyword evidence="1" id="KW-0040">ANK repeat</keyword>
<name>A0AAD4NBP3_9BILA</name>
<evidence type="ECO:0000313" key="2">
    <source>
        <dbReference type="EMBL" id="KAI1722206.1"/>
    </source>
</evidence>
<dbReference type="Gene3D" id="3.10.20.90">
    <property type="entry name" value="Phosphatidylinositol 3-kinase Catalytic Subunit, Chain A, domain 1"/>
    <property type="match status" value="1"/>
</dbReference>
<dbReference type="SMART" id="SM00248">
    <property type="entry name" value="ANK"/>
    <property type="match status" value="3"/>
</dbReference>
<dbReference type="PROSITE" id="PS50088">
    <property type="entry name" value="ANK_REPEAT"/>
    <property type="match status" value="1"/>
</dbReference>
<dbReference type="Gene3D" id="1.25.40.20">
    <property type="entry name" value="Ankyrin repeat-containing domain"/>
    <property type="match status" value="1"/>
</dbReference>
<gene>
    <name evidence="2" type="ORF">DdX_04514</name>
</gene>
<keyword evidence="3" id="KW-1185">Reference proteome</keyword>
<dbReference type="GO" id="GO:0005886">
    <property type="term" value="C:plasma membrane"/>
    <property type="evidence" value="ECO:0007669"/>
    <property type="project" value="TreeGrafter"/>
</dbReference>
<accession>A0AAD4NBP3</accession>
<proteinExistence type="predicted"/>
<dbReference type="PROSITE" id="PS50297">
    <property type="entry name" value="ANK_REP_REGION"/>
    <property type="match status" value="1"/>
</dbReference>
<dbReference type="InterPro" id="IPR002110">
    <property type="entry name" value="Ankyrin_rpt"/>
</dbReference>
<dbReference type="SUPFAM" id="SSF48403">
    <property type="entry name" value="Ankyrin repeat"/>
    <property type="match status" value="1"/>
</dbReference>
<organism evidence="2 3">
    <name type="scientific">Ditylenchus destructor</name>
    <dbReference type="NCBI Taxonomy" id="166010"/>
    <lineage>
        <taxon>Eukaryota</taxon>
        <taxon>Metazoa</taxon>
        <taxon>Ecdysozoa</taxon>
        <taxon>Nematoda</taxon>
        <taxon>Chromadorea</taxon>
        <taxon>Rhabditida</taxon>
        <taxon>Tylenchina</taxon>
        <taxon>Tylenchomorpha</taxon>
        <taxon>Sphaerularioidea</taxon>
        <taxon>Anguinidae</taxon>
        <taxon>Anguininae</taxon>
        <taxon>Ditylenchus</taxon>
    </lineage>
</organism>
<dbReference type="Pfam" id="PF13637">
    <property type="entry name" value="Ank_4"/>
    <property type="match status" value="1"/>
</dbReference>
<dbReference type="PANTHER" id="PTHR13283:SF11">
    <property type="entry name" value="KREV INTERACTION TRAPPED PROTEIN 1"/>
    <property type="match status" value="1"/>
</dbReference>
<dbReference type="GO" id="GO:0045454">
    <property type="term" value="P:cell redox homeostasis"/>
    <property type="evidence" value="ECO:0007669"/>
    <property type="project" value="TreeGrafter"/>
</dbReference>
<protein>
    <submittedName>
        <fullName evidence="2">Ankyrin repeats (3 copies) domain-containing protein</fullName>
    </submittedName>
</protein>
<dbReference type="AlphaFoldDB" id="A0AAD4NBP3"/>
<feature type="repeat" description="ANK" evidence="1">
    <location>
        <begin position="359"/>
        <end position="382"/>
    </location>
</feature>
<dbReference type="Gene3D" id="3.30.70.2240">
    <property type="entry name" value="KRIT, N-terminal Nudix domain, NPxY motif-rich region"/>
    <property type="match status" value="1"/>
</dbReference>
<dbReference type="Pfam" id="PF12796">
    <property type="entry name" value="Ank_2"/>
    <property type="match status" value="1"/>
</dbReference>
<dbReference type="InterPro" id="IPR051594">
    <property type="entry name" value="KRIT1/FRMD8"/>
</dbReference>
<dbReference type="InterPro" id="IPR043058">
    <property type="entry name" value="NUDIX_sf"/>
</dbReference>
<dbReference type="GO" id="GO:2000114">
    <property type="term" value="P:regulation of establishment of cell polarity"/>
    <property type="evidence" value="ECO:0007669"/>
    <property type="project" value="TreeGrafter"/>
</dbReference>
<evidence type="ECO:0000313" key="3">
    <source>
        <dbReference type="Proteomes" id="UP001201812"/>
    </source>
</evidence>
<reference evidence="2" key="1">
    <citation type="submission" date="2022-01" db="EMBL/GenBank/DDBJ databases">
        <title>Genome Sequence Resource for Two Populations of Ditylenchus destructor, the Migratory Endoparasitic Phytonematode.</title>
        <authorList>
            <person name="Zhang H."/>
            <person name="Lin R."/>
            <person name="Xie B."/>
        </authorList>
    </citation>
    <scope>NUCLEOTIDE SEQUENCE</scope>
    <source>
        <strain evidence="2">BazhouSP</strain>
    </source>
</reference>
<dbReference type="PANTHER" id="PTHR13283">
    <property type="entry name" value="KREV INTERACTION TRAPPED 1-RELATED"/>
    <property type="match status" value="1"/>
</dbReference>
<dbReference type="EMBL" id="JAKKPZ010000004">
    <property type="protein sequence ID" value="KAI1722206.1"/>
    <property type="molecule type" value="Genomic_DNA"/>
</dbReference>